<comment type="caution">
    <text evidence="1">The sequence shown here is derived from an EMBL/GenBank/DDBJ whole genome shotgun (WGS) entry which is preliminary data.</text>
</comment>
<reference evidence="1 2" key="1">
    <citation type="journal article" date="2023" name="Commun. Biol.">
        <title>Genome analysis of Parmales, the sister group of diatoms, reveals the evolutionary specialization of diatoms from phago-mixotrophs to photoautotrophs.</title>
        <authorList>
            <person name="Ban H."/>
            <person name="Sato S."/>
            <person name="Yoshikawa S."/>
            <person name="Yamada K."/>
            <person name="Nakamura Y."/>
            <person name="Ichinomiya M."/>
            <person name="Sato N."/>
            <person name="Blanc-Mathieu R."/>
            <person name="Endo H."/>
            <person name="Kuwata A."/>
            <person name="Ogata H."/>
        </authorList>
    </citation>
    <scope>NUCLEOTIDE SEQUENCE [LARGE SCALE GENOMIC DNA]</scope>
</reference>
<organism evidence="1 2">
    <name type="scientific">Tetraparma gracilis</name>
    <dbReference type="NCBI Taxonomy" id="2962635"/>
    <lineage>
        <taxon>Eukaryota</taxon>
        <taxon>Sar</taxon>
        <taxon>Stramenopiles</taxon>
        <taxon>Ochrophyta</taxon>
        <taxon>Bolidophyceae</taxon>
        <taxon>Parmales</taxon>
        <taxon>Triparmaceae</taxon>
        <taxon>Tetraparma</taxon>
    </lineage>
</organism>
<evidence type="ECO:0000313" key="1">
    <source>
        <dbReference type="EMBL" id="GMI29975.1"/>
    </source>
</evidence>
<keyword evidence="2" id="KW-1185">Reference proteome</keyword>
<evidence type="ECO:0000313" key="2">
    <source>
        <dbReference type="Proteomes" id="UP001165060"/>
    </source>
</evidence>
<accession>A0ABQ6MNU9</accession>
<dbReference type="EMBL" id="BRYB01004373">
    <property type="protein sequence ID" value="GMI29975.1"/>
    <property type="molecule type" value="Genomic_DNA"/>
</dbReference>
<proteinExistence type="predicted"/>
<feature type="non-terminal residue" evidence="1">
    <location>
        <position position="1"/>
    </location>
</feature>
<dbReference type="Proteomes" id="UP001165060">
    <property type="component" value="Unassembled WGS sequence"/>
</dbReference>
<protein>
    <submittedName>
        <fullName evidence="1">Uncharacterized protein</fullName>
    </submittedName>
</protein>
<name>A0ABQ6MNU9_9STRA</name>
<feature type="non-terminal residue" evidence="1">
    <location>
        <position position="305"/>
    </location>
</feature>
<sequence>HPLLLTFDCSESTSPSPHCTVTVPSSSFFLTDPDPALPSNPLSTASRFLAQATFGPTLSEIEALTSPLEYIEDQMNNVPLSSHRAIAREQSNVRLPWPVDAAGVHLPCTQLSRWHRYAFNAEDHGKVVSVTTQDGVEMLTVDGIARTERSPQYSNIEGKDSIEDGHVICEVNEKTTVIKFGPDCALRANNAHLNFTSTSPPADRVVLSVPASALSDLDDPLTDVKLLDDGVERDCSAFSIQGAAYLEVSDADKPTYYMYDPRATVLVNTLESPAQTSTPSLCSTVPKTFLNADSCIAESNACAAI</sequence>
<gene>
    <name evidence="1" type="ORF">TeGR_g5646</name>
</gene>